<feature type="region of interest" description="Disordered" evidence="7">
    <location>
        <begin position="638"/>
        <end position="729"/>
    </location>
</feature>
<feature type="region of interest" description="Disordered" evidence="7">
    <location>
        <begin position="447"/>
        <end position="486"/>
    </location>
</feature>
<comment type="function">
    <text evidence="6">This promotes the activity of RNA polymerase II.</text>
</comment>
<dbReference type="InterPro" id="IPR011947">
    <property type="entry name" value="FCP1_euk"/>
</dbReference>
<dbReference type="SUPFAM" id="SSF56784">
    <property type="entry name" value="HAD-like"/>
    <property type="match status" value="1"/>
</dbReference>
<keyword evidence="11" id="KW-1185">Reference proteome</keyword>
<evidence type="ECO:0000256" key="2">
    <source>
        <dbReference type="ARBA" id="ARBA00022801"/>
    </source>
</evidence>
<dbReference type="SMART" id="SM00292">
    <property type="entry name" value="BRCT"/>
    <property type="match status" value="1"/>
</dbReference>
<dbReference type="GO" id="GO:0005634">
    <property type="term" value="C:nucleus"/>
    <property type="evidence" value="ECO:0007669"/>
    <property type="project" value="UniProtKB-SubCell"/>
</dbReference>
<protein>
    <recommendedName>
        <fullName evidence="6">RNA polymerase II subunit A C-terminal domain phosphatase</fullName>
        <ecNumber evidence="6">3.1.3.16</ecNumber>
    </recommendedName>
</protein>
<comment type="catalytic activity">
    <reaction evidence="5 6">
        <text>O-phospho-L-threonyl-[protein] + H2O = L-threonyl-[protein] + phosphate</text>
        <dbReference type="Rhea" id="RHEA:47004"/>
        <dbReference type="Rhea" id="RHEA-COMP:11060"/>
        <dbReference type="Rhea" id="RHEA-COMP:11605"/>
        <dbReference type="ChEBI" id="CHEBI:15377"/>
        <dbReference type="ChEBI" id="CHEBI:30013"/>
        <dbReference type="ChEBI" id="CHEBI:43474"/>
        <dbReference type="ChEBI" id="CHEBI:61977"/>
        <dbReference type="EC" id="3.1.3.16"/>
    </reaction>
</comment>
<dbReference type="EC" id="3.1.3.16" evidence="6"/>
<feature type="compositionally biased region" description="Polar residues" evidence="7">
    <location>
        <begin position="654"/>
        <end position="665"/>
    </location>
</feature>
<name>A0A8H5EUN6_9AGAR</name>
<evidence type="ECO:0000256" key="7">
    <source>
        <dbReference type="SAM" id="MobiDB-lite"/>
    </source>
</evidence>
<evidence type="ECO:0000313" key="10">
    <source>
        <dbReference type="EMBL" id="KAF5312972.1"/>
    </source>
</evidence>
<comment type="catalytic activity">
    <reaction evidence="4 6">
        <text>O-phospho-L-seryl-[protein] + H2O = L-seryl-[protein] + phosphate</text>
        <dbReference type="Rhea" id="RHEA:20629"/>
        <dbReference type="Rhea" id="RHEA-COMP:9863"/>
        <dbReference type="Rhea" id="RHEA-COMP:11604"/>
        <dbReference type="ChEBI" id="CHEBI:15377"/>
        <dbReference type="ChEBI" id="CHEBI:29999"/>
        <dbReference type="ChEBI" id="CHEBI:43474"/>
        <dbReference type="ChEBI" id="CHEBI:83421"/>
        <dbReference type="EC" id="3.1.3.16"/>
    </reaction>
</comment>
<gene>
    <name evidence="10" type="ORF">D9619_002776</name>
</gene>
<comment type="caution">
    <text evidence="10">The sequence shown here is derived from an EMBL/GenBank/DDBJ whole genome shotgun (WGS) entry which is preliminary data.</text>
</comment>
<feature type="region of interest" description="Disordered" evidence="7">
    <location>
        <begin position="796"/>
        <end position="954"/>
    </location>
</feature>
<dbReference type="CDD" id="cd17729">
    <property type="entry name" value="BRCT_CTDP1"/>
    <property type="match status" value="1"/>
</dbReference>
<organism evidence="10 11">
    <name type="scientific">Psilocybe cf. subviscida</name>
    <dbReference type="NCBI Taxonomy" id="2480587"/>
    <lineage>
        <taxon>Eukaryota</taxon>
        <taxon>Fungi</taxon>
        <taxon>Dikarya</taxon>
        <taxon>Basidiomycota</taxon>
        <taxon>Agaricomycotina</taxon>
        <taxon>Agaricomycetes</taxon>
        <taxon>Agaricomycetidae</taxon>
        <taxon>Agaricales</taxon>
        <taxon>Agaricineae</taxon>
        <taxon>Strophariaceae</taxon>
        <taxon>Psilocybe</taxon>
    </lineage>
</organism>
<feature type="domain" description="FCP1 homology" evidence="9">
    <location>
        <begin position="183"/>
        <end position="393"/>
    </location>
</feature>
<dbReference type="Gene3D" id="3.40.50.1000">
    <property type="entry name" value="HAD superfamily/HAD-like"/>
    <property type="match status" value="1"/>
</dbReference>
<comment type="subcellular location">
    <subcellularLocation>
        <location evidence="1 6">Nucleus</location>
    </subcellularLocation>
</comment>
<feature type="region of interest" description="Disordered" evidence="7">
    <location>
        <begin position="401"/>
        <end position="422"/>
    </location>
</feature>
<dbReference type="PANTHER" id="PTHR23081:SF36">
    <property type="entry name" value="RNA POLYMERASE II SUBUNIT A C-TERMINAL DOMAIN PHOSPHATASE"/>
    <property type="match status" value="1"/>
</dbReference>
<evidence type="ECO:0000256" key="3">
    <source>
        <dbReference type="ARBA" id="ARBA00023242"/>
    </source>
</evidence>
<dbReference type="SUPFAM" id="SSF52113">
    <property type="entry name" value="BRCT domain"/>
    <property type="match status" value="1"/>
</dbReference>
<dbReference type="GO" id="GO:0008420">
    <property type="term" value="F:RNA polymerase II CTD heptapeptide repeat phosphatase activity"/>
    <property type="evidence" value="ECO:0007669"/>
    <property type="project" value="UniProtKB-UniRule"/>
</dbReference>
<dbReference type="NCBIfam" id="TIGR02250">
    <property type="entry name" value="FCP1_euk"/>
    <property type="match status" value="1"/>
</dbReference>
<dbReference type="Pfam" id="PF03031">
    <property type="entry name" value="NIF"/>
    <property type="match status" value="1"/>
</dbReference>
<dbReference type="Pfam" id="PF00533">
    <property type="entry name" value="BRCT"/>
    <property type="match status" value="1"/>
</dbReference>
<feature type="compositionally biased region" description="Low complexity" evidence="7">
    <location>
        <begin position="904"/>
        <end position="916"/>
    </location>
</feature>
<sequence length="954" mass="105868">MQSHKGIRSSTLRSLFKEYTTMSKSVTTEVFLPQNLPFPIKVVSLDSAPSTVVTRGTRLLTYSWVHDVHPQDPAEPSTTELRFGTWDTTIEGTITSWKVKKDDQISKEWAQRKPTVEILEPCRHVMHFGGMCTECGHDMTHVDYTGFSDANRATIAMTHHANGPLVALEEAQRLERESAEQMLQARKLYLIVDLDQTIVHAAVDPTIGEWIAEGQAWEARENTDDDDDDDEDECNPNWEALKDVKQFKLAPESFGPPGLRAAYKGKKAVETEGCIYYFKPRPGWDDFLHHAAKNYEMHVYTMGTRAYAEGVLAAIDPDGRLFGGRVLSRDESGSLTQKNLSRLFPCDQSMVVIIDDRADVWEWSPNLIKVIPYTFFPSIGDINSAFLPKVEPTTAKEVVGRLTPGGVDTTPVITTPEDEESNKELQTTALQNAVLDAQLTERPLAKKEKELQEQEAEETEAAESFPNDTVAEKAKEKSPKREKPHRKAFLNNDDWELIRVGEFLNDVHTRFYEAYDARKKKSDLQNGKTKKMHKAIKLYDVTRIIPQIREEVFKGVHIVFSGIIPLDARPETVEAWKLAHMFGARCSTQLSKGVTHVVAKNRTAKVQEAFKLGRIHVVNENWFNHSIALWRRQKERNFPVPLDDPQPSKPGGIATTSAARSNQVASKAKKKSTNTIPDTSDPSTSRATDKAEDTTTEVSEDTPSIPSEGAVLPTESTASSPSDALPSLNLELDADPTVNATSEATASTTAAGIAAMNGRTIDVDEEKTAARMTQAIGDDMLETINWASIDDEVDEVMGESDDEFDTKSQRSGIGSDDGWMSENSARGSSKVKFRLPEDDETSENGSPHLKRKRHGSATPSDSGSVANGDDELLKSPLAKRKKLAAERAGASRLKEEHNLEANESPSSSPSRPEFSPNDVWIDGEEDEDGDDEEEEYDDGEDFLAGMLAMEGEES</sequence>
<dbReference type="Gene3D" id="3.40.50.10190">
    <property type="entry name" value="BRCT domain"/>
    <property type="match status" value="1"/>
</dbReference>
<accession>A0A8H5EUN6</accession>
<dbReference type="InterPro" id="IPR023214">
    <property type="entry name" value="HAD_sf"/>
</dbReference>
<dbReference type="EMBL" id="JAACJJ010000056">
    <property type="protein sequence ID" value="KAF5312972.1"/>
    <property type="molecule type" value="Genomic_DNA"/>
</dbReference>
<dbReference type="PANTHER" id="PTHR23081">
    <property type="entry name" value="RNA POLYMERASE II CTD PHOSPHATASE"/>
    <property type="match status" value="1"/>
</dbReference>
<dbReference type="SMART" id="SM00577">
    <property type="entry name" value="CPDc"/>
    <property type="match status" value="1"/>
</dbReference>
<dbReference type="PROSITE" id="PS50172">
    <property type="entry name" value="BRCT"/>
    <property type="match status" value="1"/>
</dbReference>
<keyword evidence="2 6" id="KW-0378">Hydrolase</keyword>
<dbReference type="InterPro" id="IPR039189">
    <property type="entry name" value="Fcp1"/>
</dbReference>
<dbReference type="PROSITE" id="PS50969">
    <property type="entry name" value="FCP1"/>
    <property type="match status" value="1"/>
</dbReference>
<evidence type="ECO:0000256" key="6">
    <source>
        <dbReference type="RuleBase" id="RU366066"/>
    </source>
</evidence>
<keyword evidence="3 6" id="KW-0539">Nucleus</keyword>
<dbReference type="Proteomes" id="UP000567179">
    <property type="component" value="Unassembled WGS sequence"/>
</dbReference>
<dbReference type="InterPro" id="IPR036412">
    <property type="entry name" value="HAD-like_sf"/>
</dbReference>
<dbReference type="OrthoDB" id="10249888at2759"/>
<dbReference type="InterPro" id="IPR004274">
    <property type="entry name" value="FCP1_dom"/>
</dbReference>
<feature type="compositionally biased region" description="Polar residues" evidence="7">
    <location>
        <begin position="673"/>
        <end position="686"/>
    </location>
</feature>
<evidence type="ECO:0000313" key="11">
    <source>
        <dbReference type="Proteomes" id="UP000567179"/>
    </source>
</evidence>
<feature type="compositionally biased region" description="Basic and acidic residues" evidence="7">
    <location>
        <begin position="470"/>
        <end position="481"/>
    </location>
</feature>
<dbReference type="InterPro" id="IPR001357">
    <property type="entry name" value="BRCT_dom"/>
</dbReference>
<feature type="compositionally biased region" description="Acidic residues" evidence="7">
    <location>
        <begin position="921"/>
        <end position="941"/>
    </location>
</feature>
<evidence type="ECO:0000256" key="4">
    <source>
        <dbReference type="ARBA" id="ARBA00047761"/>
    </source>
</evidence>
<reference evidence="10 11" key="1">
    <citation type="journal article" date="2020" name="ISME J.">
        <title>Uncovering the hidden diversity of litter-decomposition mechanisms in mushroom-forming fungi.</title>
        <authorList>
            <person name="Floudas D."/>
            <person name="Bentzer J."/>
            <person name="Ahren D."/>
            <person name="Johansson T."/>
            <person name="Persson P."/>
            <person name="Tunlid A."/>
        </authorList>
    </citation>
    <scope>NUCLEOTIDE SEQUENCE [LARGE SCALE GENOMIC DNA]</scope>
    <source>
        <strain evidence="10 11">CBS 101986</strain>
    </source>
</reference>
<dbReference type="CDD" id="cd07521">
    <property type="entry name" value="HAD_FCP1-like"/>
    <property type="match status" value="1"/>
</dbReference>
<evidence type="ECO:0000259" key="8">
    <source>
        <dbReference type="PROSITE" id="PS50172"/>
    </source>
</evidence>
<dbReference type="InterPro" id="IPR036420">
    <property type="entry name" value="BRCT_dom_sf"/>
</dbReference>
<dbReference type="AlphaFoldDB" id="A0A8H5EUN6"/>
<evidence type="ECO:0000256" key="5">
    <source>
        <dbReference type="ARBA" id="ARBA00048336"/>
    </source>
</evidence>
<proteinExistence type="predicted"/>
<evidence type="ECO:0000259" key="9">
    <source>
        <dbReference type="PROSITE" id="PS50969"/>
    </source>
</evidence>
<feature type="domain" description="BRCT" evidence="8">
    <location>
        <begin position="548"/>
        <end position="640"/>
    </location>
</feature>
<evidence type="ECO:0000256" key="1">
    <source>
        <dbReference type="ARBA" id="ARBA00004123"/>
    </source>
</evidence>